<feature type="non-terminal residue" evidence="12">
    <location>
        <position position="1"/>
    </location>
</feature>
<dbReference type="GO" id="GO:0002143">
    <property type="term" value="P:tRNA wobble position uridine thiolation"/>
    <property type="evidence" value="ECO:0007669"/>
    <property type="project" value="TreeGrafter"/>
</dbReference>
<keyword evidence="4" id="KW-0819">tRNA processing</keyword>
<evidence type="ECO:0000313" key="13">
    <source>
        <dbReference type="Proteomes" id="UP000649604"/>
    </source>
</evidence>
<dbReference type="EC" id="2.8.1.13" evidence="1"/>
<dbReference type="InterPro" id="IPR023382">
    <property type="entry name" value="MnmA-like_central_sf"/>
</dbReference>
<evidence type="ECO:0000256" key="4">
    <source>
        <dbReference type="ARBA" id="ARBA00022694"/>
    </source>
</evidence>
<dbReference type="InterPro" id="IPR046885">
    <property type="entry name" value="MnmA-like_C"/>
</dbReference>
<feature type="domain" description="tRNA-specific 2-thiouridylase MnmA-like C-terminal" evidence="10">
    <location>
        <begin position="95"/>
        <end position="172"/>
    </location>
</feature>
<evidence type="ECO:0000256" key="6">
    <source>
        <dbReference type="ARBA" id="ARBA00022840"/>
    </source>
</evidence>
<evidence type="ECO:0000256" key="1">
    <source>
        <dbReference type="ARBA" id="ARBA00011949"/>
    </source>
</evidence>
<keyword evidence="6" id="KW-0067">ATP-binding</keyword>
<dbReference type="Proteomes" id="UP000649604">
    <property type="component" value="Unassembled WGS sequence"/>
</dbReference>
<dbReference type="GO" id="GO:0103016">
    <property type="term" value="F:tRNA-uridine 2-sulfurtransferase activity"/>
    <property type="evidence" value="ECO:0007669"/>
    <property type="project" value="UniProtKB-EC"/>
</dbReference>
<evidence type="ECO:0000259" key="10">
    <source>
        <dbReference type="Pfam" id="PF20258"/>
    </source>
</evidence>
<dbReference type="Gene3D" id="2.40.30.10">
    <property type="entry name" value="Translation factors"/>
    <property type="match status" value="1"/>
</dbReference>
<dbReference type="InterPro" id="IPR046884">
    <property type="entry name" value="MnmA-like_central"/>
</dbReference>
<comment type="catalytic activity">
    <reaction evidence="9">
        <text>S-sulfanyl-L-cysteinyl-[protein] + uridine(34) in tRNA + AH2 + ATP = 2-thiouridine(34) in tRNA + L-cysteinyl-[protein] + A + AMP + diphosphate + H(+)</text>
        <dbReference type="Rhea" id="RHEA:47032"/>
        <dbReference type="Rhea" id="RHEA-COMP:10131"/>
        <dbReference type="Rhea" id="RHEA-COMP:11726"/>
        <dbReference type="Rhea" id="RHEA-COMP:11727"/>
        <dbReference type="Rhea" id="RHEA-COMP:11728"/>
        <dbReference type="ChEBI" id="CHEBI:13193"/>
        <dbReference type="ChEBI" id="CHEBI:15378"/>
        <dbReference type="ChEBI" id="CHEBI:17499"/>
        <dbReference type="ChEBI" id="CHEBI:29950"/>
        <dbReference type="ChEBI" id="CHEBI:30616"/>
        <dbReference type="ChEBI" id="CHEBI:33019"/>
        <dbReference type="ChEBI" id="CHEBI:61963"/>
        <dbReference type="ChEBI" id="CHEBI:65315"/>
        <dbReference type="ChEBI" id="CHEBI:87170"/>
        <dbReference type="ChEBI" id="CHEBI:456215"/>
        <dbReference type="EC" id="2.8.1.13"/>
    </reaction>
</comment>
<reference evidence="12" key="1">
    <citation type="submission" date="2019-11" db="EMBL/GenBank/DDBJ databases">
        <title>Microbial mats filling the niche in hypersaline microbial mats.</title>
        <authorList>
            <person name="Wong H.L."/>
            <person name="Macleod F.I."/>
            <person name="White R.A. III"/>
            <person name="Burns B.P."/>
        </authorList>
    </citation>
    <scope>NUCLEOTIDE SEQUENCE</scope>
    <source>
        <strain evidence="12">Rbin_158</strain>
    </source>
</reference>
<dbReference type="FunFam" id="2.30.30.280:FF:000001">
    <property type="entry name" value="tRNA-specific 2-thiouridylase MnmA"/>
    <property type="match status" value="1"/>
</dbReference>
<gene>
    <name evidence="12" type="ORF">GF339_11490</name>
</gene>
<dbReference type="EMBL" id="WJJP01000374">
    <property type="protein sequence ID" value="MBD3325200.1"/>
    <property type="molecule type" value="Genomic_DNA"/>
</dbReference>
<evidence type="ECO:0000256" key="2">
    <source>
        <dbReference type="ARBA" id="ARBA00022555"/>
    </source>
</evidence>
<sequence length="175" mass="19138">FGLHVAEKAESQENCFVADQKYQHFLDEYLPSEAKTPGQIVDTQGNVLGEHQGLYRYTIGQRRGLGIAMGTPRYVVALQPDTNRVVIGENHELFSQEFVVRNLNFMAIDAVRNPMAVQVKIRYRHPATPATIRPGSHADEVQVSLAAPQRAVTSGQSAVFYDGDTIVGGGIIAGT</sequence>
<dbReference type="Pfam" id="PF20258">
    <property type="entry name" value="tRNA_Me_trans_C"/>
    <property type="match status" value="1"/>
</dbReference>
<keyword evidence="7" id="KW-0694">RNA-binding</keyword>
<name>A0A9D5Q610_9BACT</name>
<organism evidence="12 13">
    <name type="scientific">candidate division KSB3 bacterium</name>
    <dbReference type="NCBI Taxonomy" id="2044937"/>
    <lineage>
        <taxon>Bacteria</taxon>
        <taxon>candidate division KSB3</taxon>
    </lineage>
</organism>
<keyword evidence="5" id="KW-0547">Nucleotide-binding</keyword>
<dbReference type="Pfam" id="PF20259">
    <property type="entry name" value="tRNA_Me_trans_M"/>
    <property type="match status" value="1"/>
</dbReference>
<evidence type="ECO:0000256" key="9">
    <source>
        <dbReference type="ARBA" id="ARBA00051542"/>
    </source>
</evidence>
<keyword evidence="3" id="KW-0808">Transferase</keyword>
<evidence type="ECO:0000256" key="5">
    <source>
        <dbReference type="ARBA" id="ARBA00022741"/>
    </source>
</evidence>
<comment type="caution">
    <text evidence="12">The sequence shown here is derived from an EMBL/GenBank/DDBJ whole genome shotgun (WGS) entry which is preliminary data.</text>
</comment>
<dbReference type="AlphaFoldDB" id="A0A9D5Q610"/>
<feature type="domain" description="tRNA-specific 2-thiouridylase MnmA-like central" evidence="11">
    <location>
        <begin position="23"/>
        <end position="89"/>
    </location>
</feature>
<evidence type="ECO:0000259" key="11">
    <source>
        <dbReference type="Pfam" id="PF20259"/>
    </source>
</evidence>
<evidence type="ECO:0000256" key="8">
    <source>
        <dbReference type="ARBA" id="ARBA00023157"/>
    </source>
</evidence>
<dbReference type="PANTHER" id="PTHR11933">
    <property type="entry name" value="TRNA 5-METHYLAMINOMETHYL-2-THIOURIDYLATE -METHYLTRANSFERASE"/>
    <property type="match status" value="1"/>
</dbReference>
<evidence type="ECO:0000256" key="3">
    <source>
        <dbReference type="ARBA" id="ARBA00022679"/>
    </source>
</evidence>
<keyword evidence="2" id="KW-0820">tRNA-binding</keyword>
<evidence type="ECO:0000256" key="7">
    <source>
        <dbReference type="ARBA" id="ARBA00022884"/>
    </source>
</evidence>
<protein>
    <recommendedName>
        <fullName evidence="1">tRNA-uridine 2-sulfurtransferase</fullName>
        <ecNumber evidence="1">2.8.1.13</ecNumber>
    </recommendedName>
</protein>
<keyword evidence="8" id="KW-1015">Disulfide bond</keyword>
<proteinExistence type="predicted"/>
<accession>A0A9D5Q610</accession>
<dbReference type="PANTHER" id="PTHR11933:SF5">
    <property type="entry name" value="MITOCHONDRIAL TRNA-SPECIFIC 2-THIOURIDYLASE 1"/>
    <property type="match status" value="1"/>
</dbReference>
<dbReference type="GO" id="GO:0005524">
    <property type="term" value="F:ATP binding"/>
    <property type="evidence" value="ECO:0007669"/>
    <property type="project" value="UniProtKB-KW"/>
</dbReference>
<dbReference type="SUPFAM" id="SSF52402">
    <property type="entry name" value="Adenine nucleotide alpha hydrolases-like"/>
    <property type="match status" value="1"/>
</dbReference>
<dbReference type="Gene3D" id="2.30.30.280">
    <property type="entry name" value="Adenine nucleotide alpha hydrolases-like domains"/>
    <property type="match status" value="1"/>
</dbReference>
<dbReference type="GO" id="GO:0000049">
    <property type="term" value="F:tRNA binding"/>
    <property type="evidence" value="ECO:0007669"/>
    <property type="project" value="UniProtKB-KW"/>
</dbReference>
<evidence type="ECO:0000313" key="12">
    <source>
        <dbReference type="EMBL" id="MBD3325200.1"/>
    </source>
</evidence>